<reference evidence="1" key="1">
    <citation type="journal article" date="2015" name="Nature">
        <title>Complex archaea that bridge the gap between prokaryotes and eukaryotes.</title>
        <authorList>
            <person name="Spang A."/>
            <person name="Saw J.H."/>
            <person name="Jorgensen S.L."/>
            <person name="Zaremba-Niedzwiedzka K."/>
            <person name="Martijn J."/>
            <person name="Lind A.E."/>
            <person name="van Eijk R."/>
            <person name="Schleper C."/>
            <person name="Guy L."/>
            <person name="Ettema T.J."/>
        </authorList>
    </citation>
    <scope>NUCLEOTIDE SEQUENCE</scope>
</reference>
<dbReference type="Gene3D" id="3.40.640.10">
    <property type="entry name" value="Type I PLP-dependent aspartate aminotransferase-like (Major domain)"/>
    <property type="match status" value="1"/>
</dbReference>
<gene>
    <name evidence="1" type="ORF">LCGC14_2391100</name>
</gene>
<organism evidence="1">
    <name type="scientific">marine sediment metagenome</name>
    <dbReference type="NCBI Taxonomy" id="412755"/>
    <lineage>
        <taxon>unclassified sequences</taxon>
        <taxon>metagenomes</taxon>
        <taxon>ecological metagenomes</taxon>
    </lineage>
</organism>
<proteinExistence type="predicted"/>
<dbReference type="PANTHER" id="PTHR30244:SF34">
    <property type="entry name" value="DTDP-4-AMINO-4,6-DIDEOXYGALACTOSE TRANSAMINASE"/>
    <property type="match status" value="1"/>
</dbReference>
<dbReference type="AlphaFoldDB" id="A0A0F9EAH1"/>
<dbReference type="Pfam" id="PF01041">
    <property type="entry name" value="DegT_DnrJ_EryC1"/>
    <property type="match status" value="1"/>
</dbReference>
<evidence type="ECO:0008006" key="2">
    <source>
        <dbReference type="Google" id="ProtNLM"/>
    </source>
</evidence>
<dbReference type="InterPro" id="IPR015421">
    <property type="entry name" value="PyrdxlP-dep_Trfase_major"/>
</dbReference>
<name>A0A0F9EAH1_9ZZZZ</name>
<dbReference type="GO" id="GO:0000271">
    <property type="term" value="P:polysaccharide biosynthetic process"/>
    <property type="evidence" value="ECO:0007669"/>
    <property type="project" value="TreeGrafter"/>
</dbReference>
<dbReference type="SUPFAM" id="SSF53383">
    <property type="entry name" value="PLP-dependent transferases"/>
    <property type="match status" value="1"/>
</dbReference>
<accession>A0A0F9EAH1</accession>
<dbReference type="InterPro" id="IPR015424">
    <property type="entry name" value="PyrdxlP-dep_Trfase"/>
</dbReference>
<dbReference type="GO" id="GO:0030170">
    <property type="term" value="F:pyridoxal phosphate binding"/>
    <property type="evidence" value="ECO:0007669"/>
    <property type="project" value="TreeGrafter"/>
</dbReference>
<dbReference type="InterPro" id="IPR000653">
    <property type="entry name" value="DegT/StrS_aminotransferase"/>
</dbReference>
<feature type="non-terminal residue" evidence="1">
    <location>
        <position position="1"/>
    </location>
</feature>
<comment type="caution">
    <text evidence="1">The sequence shown here is derived from an EMBL/GenBank/DDBJ whole genome shotgun (WGS) entry which is preliminary data.</text>
</comment>
<dbReference type="EMBL" id="LAZR01035686">
    <property type="protein sequence ID" value="KKL26851.1"/>
    <property type="molecule type" value="Genomic_DNA"/>
</dbReference>
<sequence length="315" mass="33518">YTLAPVPGAIRAVGAEAVLVEIDENLRLDLDDLDAKIASSGSRVLLLSHMRGHLCDMERLMALCDAAQVPVIEDCAHTMGADWGGLPSGRHGRMACYSTQTYKHVNSGEGGLIVSDDAGAMAASVLLSGSYMLYGAHLAAPPADAFAELRLDTPNISGRMDNLRAAILRPQLGLLVARRRAWGARYGIVEKALRETGLAELPVRPPKEGFVGSSIQFLLAGWAGDEIADFTARCGARGVVLAWFGAPEPAGYTSAYRHWAYAAPTVLPATDAILAELLDMRLPLSFSPEDCALIGRILAEELALGQAGRQTRIGE</sequence>
<dbReference type="PANTHER" id="PTHR30244">
    <property type="entry name" value="TRANSAMINASE"/>
    <property type="match status" value="1"/>
</dbReference>
<dbReference type="GO" id="GO:0008483">
    <property type="term" value="F:transaminase activity"/>
    <property type="evidence" value="ECO:0007669"/>
    <property type="project" value="TreeGrafter"/>
</dbReference>
<evidence type="ECO:0000313" key="1">
    <source>
        <dbReference type="EMBL" id="KKL26851.1"/>
    </source>
</evidence>
<protein>
    <recommendedName>
        <fullName evidence="2">Aminotransferase class I/classII domain-containing protein</fullName>
    </recommendedName>
</protein>